<reference evidence="4 5" key="1">
    <citation type="submission" date="2017-06" db="EMBL/GenBank/DDBJ databases">
        <authorList>
            <person name="Kim H.J."/>
            <person name="Triplett B.A."/>
        </authorList>
    </citation>
    <scope>NUCLEOTIDE SEQUENCE [LARGE SCALE GENOMIC DNA]</scope>
    <source>
        <strain evidence="4 5">DSM 25597</strain>
    </source>
</reference>
<proteinExistence type="predicted"/>
<dbReference type="GO" id="GO:0010411">
    <property type="term" value="P:xyloglucan metabolic process"/>
    <property type="evidence" value="ECO:0007669"/>
    <property type="project" value="TreeGrafter"/>
</dbReference>
<evidence type="ECO:0000313" key="4">
    <source>
        <dbReference type="EMBL" id="SNR44139.1"/>
    </source>
</evidence>
<dbReference type="InterPro" id="IPR015943">
    <property type="entry name" value="WD40/YVTN_repeat-like_dom_sf"/>
</dbReference>
<dbReference type="AlphaFoldDB" id="A0A238WEQ0"/>
<evidence type="ECO:0000313" key="5">
    <source>
        <dbReference type="Proteomes" id="UP000198379"/>
    </source>
</evidence>
<organism evidence="4 5">
    <name type="scientific">Dokdonia pacifica</name>
    <dbReference type="NCBI Taxonomy" id="1627892"/>
    <lineage>
        <taxon>Bacteria</taxon>
        <taxon>Pseudomonadati</taxon>
        <taxon>Bacteroidota</taxon>
        <taxon>Flavobacteriia</taxon>
        <taxon>Flavobacteriales</taxon>
        <taxon>Flavobacteriaceae</taxon>
        <taxon>Dokdonia</taxon>
    </lineage>
</organism>
<dbReference type="NCBIfam" id="TIGR04183">
    <property type="entry name" value="Por_Secre_tail"/>
    <property type="match status" value="1"/>
</dbReference>
<sequence length="937" mass="101981">MKKTTYALALLSVGVLSYFIINRSANETVAANETTLTAPVVEKKEKTPIEKKYQFAQERLEYELQFQRDPQTGIIPRDQKELEFLTSVDQLRNQEGLRTSQNVYINRGPSNLGGRTRTLAIDVSDATSNTILAGAVSGGVFRTTDGGQSWTKVSPNSEIHNVTSIAQDPRDGFQNIWYYATGELIGNSASIGAGQFLGQGVWRSEDGGLNWEQIPGTNSSFENFDSFFDFNHALAVSPVNGDLFIANFGRIYRYDGTTLTIELQEPGNNGGFSDVTIDSTGRVYASLRGTANNPDNGVYTSETGNGSWVRIAQNGDPMGWQPGSTGRIVLSTVPSNENLLYALFPNVNNNGNLPQTSPDLVPDADLWRYDLSTDTWTDFSSKLPDLPSNDPSNPAQNPENLRGVDPFSIQSGYDIVVSVKPDDENFVVIGGSSVYRIEDIETDDEFELIGGYDRVSTFLYDQNQQNGGGDEHHPDIHDLVFDPNNADVFFTGTDGGIHRTDDINAASIAWDNLNNNYQTYQFYHVALDPEEGSDFVFGGAQDNGTTFGGTTVGQPNNTAHTRFFGGDGVSVGIGREDGNNPFRLYLGSQGGQILRFNQAANTFVEITPAGANSSIFVTYFYLDPDNTNALYYADGGTMYRTTNAVGVNPNNWDDMGNLPGNQFLRQLAATRGEYDPATSYLLIGGQSGGIFKLNDPQNATDISEAITITPPEASTAGGTIVSGFAIHPTNPDIVLAVYGNYNITNIFLTTNATSNNPTWEVVERNLSAHSIRSAAITEVNGQAGYYVGTARGLFSSPDPREEDWSMEASDEIGMAIVSGLVYRPSDNRLLIGTHGNGMYDTEATPLSIDDFAENAGDENILRVFPNPTSDVLNFRTTGATSIAGYQIIDYTGRILEEGDIDNLSQGTIDVSAYTNGVYFIRATTQNNATVTTRFIKR</sequence>
<dbReference type="RefSeq" id="WP_089370235.1">
    <property type="nucleotide sequence ID" value="NZ_BMEP01000002.1"/>
</dbReference>
<name>A0A238WEQ0_9FLAO</name>
<dbReference type="SUPFAM" id="SSF110296">
    <property type="entry name" value="Oligoxyloglucan reducing end-specific cellobiohydrolase"/>
    <property type="match status" value="1"/>
</dbReference>
<keyword evidence="1" id="KW-0732">Signal</keyword>
<evidence type="ECO:0000259" key="3">
    <source>
        <dbReference type="Pfam" id="PF18962"/>
    </source>
</evidence>
<dbReference type="SUPFAM" id="SSF50939">
    <property type="entry name" value="Sialidases"/>
    <property type="match status" value="1"/>
</dbReference>
<gene>
    <name evidence="4" type="ORF">SAMN06265376_101930</name>
</gene>
<dbReference type="Pfam" id="PF18962">
    <property type="entry name" value="Por_Secre_tail"/>
    <property type="match status" value="1"/>
</dbReference>
<dbReference type="InterPro" id="IPR026444">
    <property type="entry name" value="Secre_tail"/>
</dbReference>
<feature type="domain" description="Secretion system C-terminal sorting" evidence="3">
    <location>
        <begin position="863"/>
        <end position="934"/>
    </location>
</feature>
<feature type="compositionally biased region" description="Polar residues" evidence="2">
    <location>
        <begin position="389"/>
        <end position="399"/>
    </location>
</feature>
<dbReference type="InterPro" id="IPR052025">
    <property type="entry name" value="Xyloglucanase_GH74"/>
</dbReference>
<dbReference type="PANTHER" id="PTHR43739:SF5">
    <property type="entry name" value="EXO-ALPHA-SIALIDASE"/>
    <property type="match status" value="1"/>
</dbReference>
<evidence type="ECO:0000256" key="1">
    <source>
        <dbReference type="ARBA" id="ARBA00022729"/>
    </source>
</evidence>
<dbReference type="InterPro" id="IPR036278">
    <property type="entry name" value="Sialidase_sf"/>
</dbReference>
<dbReference type="Proteomes" id="UP000198379">
    <property type="component" value="Unassembled WGS sequence"/>
</dbReference>
<dbReference type="Gene3D" id="2.130.10.10">
    <property type="entry name" value="YVTN repeat-like/Quinoprotein amine dehydrogenase"/>
    <property type="match status" value="3"/>
</dbReference>
<dbReference type="OrthoDB" id="9757947at2"/>
<accession>A0A238WEQ0</accession>
<evidence type="ECO:0000256" key="2">
    <source>
        <dbReference type="SAM" id="MobiDB-lite"/>
    </source>
</evidence>
<dbReference type="PANTHER" id="PTHR43739">
    <property type="entry name" value="XYLOGLUCANASE (EUROFUNG)"/>
    <property type="match status" value="1"/>
</dbReference>
<feature type="region of interest" description="Disordered" evidence="2">
    <location>
        <begin position="381"/>
        <end position="404"/>
    </location>
</feature>
<dbReference type="EMBL" id="FZNY01000001">
    <property type="protein sequence ID" value="SNR44139.1"/>
    <property type="molecule type" value="Genomic_DNA"/>
</dbReference>
<keyword evidence="5" id="KW-1185">Reference proteome</keyword>
<protein>
    <submittedName>
        <fullName evidence="4">Por secretion system C-terminal sorting domain-containing protein</fullName>
    </submittedName>
</protein>